<sequence>MKIVYIGVIIICIVFFILWTQGVLTPKKTKTGDKTIDLYYFYTSWCPYCKKAIQEWNKFKTEWNQKMHEGYTIHFHEVDCDIQEALADKYKVTQYPTIKMIKDDMVIHFDAKPTVHSLTAFLTSSFD</sequence>
<reference evidence="7" key="1">
    <citation type="journal article" date="2020" name="Nature">
        <title>Giant virus diversity and host interactions through global metagenomics.</title>
        <authorList>
            <person name="Schulz F."/>
            <person name="Roux S."/>
            <person name="Paez-Espino D."/>
            <person name="Jungbluth S."/>
            <person name="Walsh D.A."/>
            <person name="Denef V.J."/>
            <person name="McMahon K.D."/>
            <person name="Konstantinidis K.T."/>
            <person name="Eloe-Fadrosh E.A."/>
            <person name="Kyrpides N.C."/>
            <person name="Woyke T."/>
        </authorList>
    </citation>
    <scope>NUCLEOTIDE SEQUENCE</scope>
    <source>
        <strain evidence="7">GVMAG-M-3300023184-17</strain>
    </source>
</reference>
<evidence type="ECO:0000313" key="7">
    <source>
        <dbReference type="EMBL" id="QHT85318.1"/>
    </source>
</evidence>
<evidence type="ECO:0000256" key="1">
    <source>
        <dbReference type="ARBA" id="ARBA00004167"/>
    </source>
</evidence>
<keyword evidence="3 5" id="KW-1133">Transmembrane helix</keyword>
<name>A0A6C0HX11_9ZZZZ</name>
<organism evidence="7">
    <name type="scientific">viral metagenome</name>
    <dbReference type="NCBI Taxonomy" id="1070528"/>
    <lineage>
        <taxon>unclassified sequences</taxon>
        <taxon>metagenomes</taxon>
        <taxon>organismal metagenomes</taxon>
    </lineage>
</organism>
<dbReference type="PANTHER" id="PTHR46426:SF1">
    <property type="entry name" value="PROTEIN DISULFIDE-ISOMERASE TMX3"/>
    <property type="match status" value="1"/>
</dbReference>
<dbReference type="EMBL" id="MN740041">
    <property type="protein sequence ID" value="QHT85318.1"/>
    <property type="molecule type" value="Genomic_DNA"/>
</dbReference>
<evidence type="ECO:0000256" key="5">
    <source>
        <dbReference type="SAM" id="Phobius"/>
    </source>
</evidence>
<dbReference type="PROSITE" id="PS51352">
    <property type="entry name" value="THIOREDOXIN_2"/>
    <property type="match status" value="1"/>
</dbReference>
<dbReference type="GO" id="GO:0005783">
    <property type="term" value="C:endoplasmic reticulum"/>
    <property type="evidence" value="ECO:0007669"/>
    <property type="project" value="TreeGrafter"/>
</dbReference>
<evidence type="ECO:0000259" key="6">
    <source>
        <dbReference type="PROSITE" id="PS51352"/>
    </source>
</evidence>
<dbReference type="Gene3D" id="3.40.30.10">
    <property type="entry name" value="Glutaredoxin"/>
    <property type="match status" value="1"/>
</dbReference>
<evidence type="ECO:0000256" key="2">
    <source>
        <dbReference type="ARBA" id="ARBA00022692"/>
    </source>
</evidence>
<evidence type="ECO:0000256" key="3">
    <source>
        <dbReference type="ARBA" id="ARBA00022989"/>
    </source>
</evidence>
<dbReference type="SUPFAM" id="SSF52833">
    <property type="entry name" value="Thioredoxin-like"/>
    <property type="match status" value="1"/>
</dbReference>
<dbReference type="AlphaFoldDB" id="A0A6C0HX11"/>
<dbReference type="GO" id="GO:0016020">
    <property type="term" value="C:membrane"/>
    <property type="evidence" value="ECO:0007669"/>
    <property type="project" value="UniProtKB-SubCell"/>
</dbReference>
<dbReference type="CDD" id="cd02961">
    <property type="entry name" value="PDI_a_family"/>
    <property type="match status" value="1"/>
</dbReference>
<dbReference type="InterPro" id="IPR013766">
    <property type="entry name" value="Thioredoxin_domain"/>
</dbReference>
<keyword evidence="2 5" id="KW-0812">Transmembrane</keyword>
<dbReference type="Pfam" id="PF00085">
    <property type="entry name" value="Thioredoxin"/>
    <property type="match status" value="1"/>
</dbReference>
<dbReference type="PANTHER" id="PTHR46426">
    <property type="entry name" value="PROTEIN DISULFIDE-ISOMERASE TMX3"/>
    <property type="match status" value="1"/>
</dbReference>
<keyword evidence="4 5" id="KW-0472">Membrane</keyword>
<comment type="subcellular location">
    <subcellularLocation>
        <location evidence="1">Membrane</location>
        <topology evidence="1">Single-pass membrane protein</topology>
    </subcellularLocation>
</comment>
<accession>A0A6C0HX11</accession>
<proteinExistence type="predicted"/>
<dbReference type="InterPro" id="IPR052250">
    <property type="entry name" value="PDI_TMX3"/>
</dbReference>
<feature type="transmembrane region" description="Helical" evidence="5">
    <location>
        <begin position="6"/>
        <end position="24"/>
    </location>
</feature>
<dbReference type="InterPro" id="IPR036249">
    <property type="entry name" value="Thioredoxin-like_sf"/>
</dbReference>
<evidence type="ECO:0000256" key="4">
    <source>
        <dbReference type="ARBA" id="ARBA00023136"/>
    </source>
</evidence>
<feature type="domain" description="Thioredoxin" evidence="6">
    <location>
        <begin position="4"/>
        <end position="127"/>
    </location>
</feature>
<protein>
    <recommendedName>
        <fullName evidence="6">Thioredoxin domain-containing protein</fullName>
    </recommendedName>
</protein>